<feature type="compositionally biased region" description="Basic and acidic residues" evidence="1">
    <location>
        <begin position="58"/>
        <end position="70"/>
    </location>
</feature>
<evidence type="ECO:0000256" key="1">
    <source>
        <dbReference type="SAM" id="MobiDB-lite"/>
    </source>
</evidence>
<keyword evidence="3" id="KW-1185">Reference proteome</keyword>
<dbReference type="Proteomes" id="UP001500897">
    <property type="component" value="Unassembled WGS sequence"/>
</dbReference>
<name>A0ABN2XF75_9ACTN</name>
<feature type="region of interest" description="Disordered" evidence="1">
    <location>
        <begin position="1"/>
        <end position="98"/>
    </location>
</feature>
<proteinExistence type="predicted"/>
<feature type="compositionally biased region" description="Basic and acidic residues" evidence="1">
    <location>
        <begin position="163"/>
        <end position="191"/>
    </location>
</feature>
<dbReference type="EMBL" id="BAAANS010000040">
    <property type="protein sequence ID" value="GAA2111126.1"/>
    <property type="molecule type" value="Genomic_DNA"/>
</dbReference>
<feature type="region of interest" description="Disordered" evidence="1">
    <location>
        <begin position="153"/>
        <end position="201"/>
    </location>
</feature>
<evidence type="ECO:0000313" key="2">
    <source>
        <dbReference type="EMBL" id="GAA2111126.1"/>
    </source>
</evidence>
<organism evidence="2 3">
    <name type="scientific">Kitasatospora saccharophila</name>
    <dbReference type="NCBI Taxonomy" id="407973"/>
    <lineage>
        <taxon>Bacteria</taxon>
        <taxon>Bacillati</taxon>
        <taxon>Actinomycetota</taxon>
        <taxon>Actinomycetes</taxon>
        <taxon>Kitasatosporales</taxon>
        <taxon>Streptomycetaceae</taxon>
        <taxon>Kitasatospora</taxon>
    </lineage>
</organism>
<accession>A0ABN2XF75</accession>
<sequence length="210" mass="22486">MLGPHLAERPRHRRHRVAAVQGDAQQFVQDRGALPGRAVAVGERGDPARRGHRRRASLRREPDRSGDGPHQRAVPGGPALGLEVQGGGEVPGQSAAEHDLGLDADVLGVARRPAAEPFEHLGQVEPAGREQRFAEVDGHLGVVGGLTRVPAAAPAHLGGAGEARPERPGRPELEGRAERVPDRRAEHRPDHPLPPSRHVRLTLRSALALR</sequence>
<evidence type="ECO:0000313" key="3">
    <source>
        <dbReference type="Proteomes" id="UP001500897"/>
    </source>
</evidence>
<reference evidence="3" key="1">
    <citation type="journal article" date="2019" name="Int. J. Syst. Evol. Microbiol.">
        <title>The Global Catalogue of Microorganisms (GCM) 10K type strain sequencing project: providing services to taxonomists for standard genome sequencing and annotation.</title>
        <authorList>
            <consortium name="The Broad Institute Genomics Platform"/>
            <consortium name="The Broad Institute Genome Sequencing Center for Infectious Disease"/>
            <person name="Wu L."/>
            <person name="Ma J."/>
        </authorList>
    </citation>
    <scope>NUCLEOTIDE SEQUENCE [LARGE SCALE GENOMIC DNA]</scope>
    <source>
        <strain evidence="3">JCM 14559</strain>
    </source>
</reference>
<gene>
    <name evidence="2" type="ORF">GCM10009759_52950</name>
</gene>
<comment type="caution">
    <text evidence="2">The sequence shown here is derived from an EMBL/GenBank/DDBJ whole genome shotgun (WGS) entry which is preliminary data.</text>
</comment>
<protein>
    <submittedName>
        <fullName evidence="2">Uncharacterized protein</fullName>
    </submittedName>
</protein>